<feature type="compositionally biased region" description="Low complexity" evidence="8">
    <location>
        <begin position="178"/>
        <end position="200"/>
    </location>
</feature>
<dbReference type="InterPro" id="IPR037796">
    <property type="entry name" value="TAF6"/>
</dbReference>
<dbReference type="FunCoup" id="A0A0C3D1E0">
    <property type="interactions" value="494"/>
</dbReference>
<dbReference type="GO" id="GO:0000124">
    <property type="term" value="C:SAGA complex"/>
    <property type="evidence" value="ECO:0007669"/>
    <property type="project" value="InterPro"/>
</dbReference>
<keyword evidence="4" id="KW-0804">Transcription</keyword>
<dbReference type="InterPro" id="IPR009072">
    <property type="entry name" value="Histone-fold"/>
</dbReference>
<evidence type="ECO:0000313" key="11">
    <source>
        <dbReference type="Proteomes" id="UP000053989"/>
    </source>
</evidence>
<comment type="similarity">
    <text evidence="2">Belongs to the TAF6 family.</text>
</comment>
<keyword evidence="5" id="KW-0539">Nucleus</keyword>
<feature type="domain" description="TATA box binding protein associated factor (TAF) histone-like fold" evidence="9">
    <location>
        <begin position="17"/>
        <end position="81"/>
    </location>
</feature>
<reference evidence="11" key="2">
    <citation type="submission" date="2015-01" db="EMBL/GenBank/DDBJ databases">
        <title>Evolutionary Origins and Diversification of the Mycorrhizal Mutualists.</title>
        <authorList>
            <consortium name="DOE Joint Genome Institute"/>
            <consortium name="Mycorrhizal Genomics Consortium"/>
            <person name="Kohler A."/>
            <person name="Kuo A."/>
            <person name="Nagy L.G."/>
            <person name="Floudas D."/>
            <person name="Copeland A."/>
            <person name="Barry K.W."/>
            <person name="Cichocki N."/>
            <person name="Veneault-Fourrey C."/>
            <person name="LaButti K."/>
            <person name="Lindquist E.A."/>
            <person name="Lipzen A."/>
            <person name="Lundell T."/>
            <person name="Morin E."/>
            <person name="Murat C."/>
            <person name="Riley R."/>
            <person name="Ohm R."/>
            <person name="Sun H."/>
            <person name="Tunlid A."/>
            <person name="Henrissat B."/>
            <person name="Grigoriev I.V."/>
            <person name="Hibbett D.S."/>
            <person name="Martin F."/>
        </authorList>
    </citation>
    <scope>NUCLEOTIDE SEQUENCE [LARGE SCALE GENOMIC DNA]</scope>
    <source>
        <strain evidence="11">Foug A</strain>
    </source>
</reference>
<dbReference type="InterPro" id="IPR004823">
    <property type="entry name" value="TAF_TATA-bd_Histone-like_dom"/>
</dbReference>
<dbReference type="FunFam" id="1.10.20.10:FF:000033">
    <property type="entry name" value="Transcription initiation factor TFIID complex subunit"/>
    <property type="match status" value="1"/>
</dbReference>
<evidence type="ECO:0000256" key="1">
    <source>
        <dbReference type="ARBA" id="ARBA00004123"/>
    </source>
</evidence>
<evidence type="ECO:0000256" key="7">
    <source>
        <dbReference type="ARBA" id="ARBA00093655"/>
    </source>
</evidence>
<dbReference type="InterPro" id="IPR016024">
    <property type="entry name" value="ARM-type_fold"/>
</dbReference>
<dbReference type="GO" id="GO:0005669">
    <property type="term" value="C:transcription factor TFIID complex"/>
    <property type="evidence" value="ECO:0007669"/>
    <property type="project" value="InterPro"/>
</dbReference>
<dbReference type="InterPro" id="IPR046344">
    <property type="entry name" value="TAF6_C_sf"/>
</dbReference>
<reference evidence="10 11" key="1">
    <citation type="submission" date="2014-04" db="EMBL/GenBank/DDBJ databases">
        <authorList>
            <consortium name="DOE Joint Genome Institute"/>
            <person name="Kuo A."/>
            <person name="Kohler A."/>
            <person name="Nagy L.G."/>
            <person name="Floudas D."/>
            <person name="Copeland A."/>
            <person name="Barry K.W."/>
            <person name="Cichocki N."/>
            <person name="Veneault-Fourrey C."/>
            <person name="LaButti K."/>
            <person name="Lindquist E.A."/>
            <person name="Lipzen A."/>
            <person name="Lundell T."/>
            <person name="Morin E."/>
            <person name="Murat C."/>
            <person name="Sun H."/>
            <person name="Tunlid A."/>
            <person name="Henrissat B."/>
            <person name="Grigoriev I.V."/>
            <person name="Hibbett D.S."/>
            <person name="Martin F."/>
            <person name="Nordberg H.P."/>
            <person name="Cantor M.N."/>
            <person name="Hua S.X."/>
        </authorList>
    </citation>
    <scope>NUCLEOTIDE SEQUENCE [LARGE SCALE GENOMIC DNA]</scope>
    <source>
        <strain evidence="10 11">Foug A</strain>
    </source>
</reference>
<dbReference type="GO" id="GO:0003713">
    <property type="term" value="F:transcription coactivator activity"/>
    <property type="evidence" value="ECO:0007669"/>
    <property type="project" value="TreeGrafter"/>
</dbReference>
<dbReference type="HOGENOM" id="CLU_021711_3_2_1"/>
<evidence type="ECO:0000256" key="8">
    <source>
        <dbReference type="SAM" id="MobiDB-lite"/>
    </source>
</evidence>
<dbReference type="GO" id="GO:0046695">
    <property type="term" value="C:SLIK (SAGA-like) complex"/>
    <property type="evidence" value="ECO:0007669"/>
    <property type="project" value="InterPro"/>
</dbReference>
<dbReference type="AlphaFoldDB" id="A0A0C3D1E0"/>
<dbReference type="Pfam" id="PF02969">
    <property type="entry name" value="TAF"/>
    <property type="match status" value="1"/>
</dbReference>
<name>A0A0C3D1E0_9AGAM</name>
<dbReference type="GO" id="GO:0051123">
    <property type="term" value="P:RNA polymerase II preinitiation complex assembly"/>
    <property type="evidence" value="ECO:0007669"/>
    <property type="project" value="TreeGrafter"/>
</dbReference>
<gene>
    <name evidence="10" type="ORF">SCLCIDRAFT_1221839</name>
</gene>
<evidence type="ECO:0000256" key="6">
    <source>
        <dbReference type="ARBA" id="ARBA00076308"/>
    </source>
</evidence>
<dbReference type="GO" id="GO:0006325">
    <property type="term" value="P:chromatin organization"/>
    <property type="evidence" value="ECO:0007669"/>
    <property type="project" value="UniProtKB-ARBA"/>
</dbReference>
<evidence type="ECO:0000256" key="4">
    <source>
        <dbReference type="ARBA" id="ARBA00023163"/>
    </source>
</evidence>
<dbReference type="PANTHER" id="PTHR10221:SF9">
    <property type="entry name" value="TRANSCRIPTION INITIATION FACTOR TFIID SUBUNIT 6"/>
    <property type="match status" value="1"/>
</dbReference>
<dbReference type="InterPro" id="IPR011442">
    <property type="entry name" value="TAF6_C"/>
</dbReference>
<evidence type="ECO:0000259" key="9">
    <source>
        <dbReference type="SMART" id="SM00803"/>
    </source>
</evidence>
<dbReference type="InParanoid" id="A0A0C3D1E0"/>
<dbReference type="SUPFAM" id="SSF47113">
    <property type="entry name" value="Histone-fold"/>
    <property type="match status" value="1"/>
</dbReference>
<dbReference type="Gene3D" id="1.10.20.10">
    <property type="entry name" value="Histone, subunit A"/>
    <property type="match status" value="1"/>
</dbReference>
<proteinExistence type="inferred from homology"/>
<dbReference type="CDD" id="cd08050">
    <property type="entry name" value="TAF6C"/>
    <property type="match status" value="1"/>
</dbReference>
<dbReference type="SMART" id="SM00803">
    <property type="entry name" value="TAF"/>
    <property type="match status" value="1"/>
</dbReference>
<dbReference type="SUPFAM" id="SSF48371">
    <property type="entry name" value="ARM repeat"/>
    <property type="match status" value="1"/>
</dbReference>
<dbReference type="OrthoDB" id="361039at2759"/>
<protein>
    <recommendedName>
        <fullName evidence="6">TBP-associated factor 6</fullName>
    </recommendedName>
    <alternativeName>
        <fullName evidence="7">Transcription initiation factor TFIID subunit 6</fullName>
    </alternativeName>
</protein>
<evidence type="ECO:0000256" key="2">
    <source>
        <dbReference type="ARBA" id="ARBA00007688"/>
    </source>
</evidence>
<dbReference type="GO" id="GO:0016251">
    <property type="term" value="F:RNA polymerase II general transcription initiation factor activity"/>
    <property type="evidence" value="ECO:0007669"/>
    <property type="project" value="InterPro"/>
</dbReference>
<dbReference type="Proteomes" id="UP000053989">
    <property type="component" value="Unassembled WGS sequence"/>
</dbReference>
<evidence type="ECO:0000313" key="10">
    <source>
        <dbReference type="EMBL" id="KIM54625.1"/>
    </source>
</evidence>
<dbReference type="STRING" id="1036808.A0A0C3D1E0"/>
<dbReference type="GO" id="GO:0046982">
    <property type="term" value="F:protein heterodimerization activity"/>
    <property type="evidence" value="ECO:0007669"/>
    <property type="project" value="InterPro"/>
</dbReference>
<comment type="subcellular location">
    <subcellularLocation>
        <location evidence="1">Nucleus</location>
    </subcellularLocation>
</comment>
<dbReference type="Gene3D" id="1.25.40.770">
    <property type="entry name" value="TAF6, C-terminal HEAT repeat domain"/>
    <property type="match status" value="1"/>
</dbReference>
<dbReference type="EMBL" id="KN822151">
    <property type="protein sequence ID" value="KIM54625.1"/>
    <property type="molecule type" value="Genomic_DNA"/>
</dbReference>
<feature type="region of interest" description="Disordered" evidence="8">
    <location>
        <begin position="156"/>
        <end position="200"/>
    </location>
</feature>
<organism evidence="10 11">
    <name type="scientific">Scleroderma citrinum Foug A</name>
    <dbReference type="NCBI Taxonomy" id="1036808"/>
    <lineage>
        <taxon>Eukaryota</taxon>
        <taxon>Fungi</taxon>
        <taxon>Dikarya</taxon>
        <taxon>Basidiomycota</taxon>
        <taxon>Agaricomycotina</taxon>
        <taxon>Agaricomycetes</taxon>
        <taxon>Agaricomycetidae</taxon>
        <taxon>Boletales</taxon>
        <taxon>Sclerodermatineae</taxon>
        <taxon>Sclerodermataceae</taxon>
        <taxon>Scleroderma</taxon>
    </lineage>
</organism>
<sequence>MSKPGPKPKAAQAQHAGIYKADVVKDVAESLGIANLPDAVSSALASDVEYRLHQVVEEASRFMRHARRTTLTTADVDLALRTLNIEPLYGHTPHAPSTFRRAVPFTHMASAGTVWFVEDEEIDFDRVLREEKIVIPKGVSWTAHWLAVEGVQPLVPENPPAVPREEPTTSAGAAVNGKSSPSKQQQQQQQQANQQNQPSQLVKQVLSRELQLYYTRLTSSLLPPSTSAADAAKRTAALASLRADAGLQALLPYLVKWVGEGAVGVLRDGADSEQDGRTLETLLDVVSAILRNSTLFIEPYLHQLLPTILSVLLHASLPRSHATHLRTAAAQSLGTLLTQHSATYPSLSPRIMKTLLVALLGSSTPGYNANPGTVNGFTMDTSGTPSADPRVSPKPLGTREGAIRGLVGIGKEAVRKGIVEGGGVRIVGEECASSRGEGADGVIEAVMMALETLQPPSDMPEALDPSQEEDTKLIGQLRELLGEFFTARVVNRGDRGWAAGIIVSVNG</sequence>
<evidence type="ECO:0000256" key="5">
    <source>
        <dbReference type="ARBA" id="ARBA00023242"/>
    </source>
</evidence>
<keyword evidence="11" id="KW-1185">Reference proteome</keyword>
<keyword evidence="3" id="KW-0805">Transcription regulation</keyword>
<dbReference type="Pfam" id="PF07571">
    <property type="entry name" value="TAF6_C"/>
    <property type="match status" value="1"/>
</dbReference>
<evidence type="ECO:0000256" key="3">
    <source>
        <dbReference type="ARBA" id="ARBA00023015"/>
    </source>
</evidence>
<accession>A0A0C3D1E0</accession>
<dbReference type="CDD" id="cd22931">
    <property type="entry name" value="HFD_TAF6"/>
    <property type="match status" value="1"/>
</dbReference>
<dbReference type="PANTHER" id="PTHR10221">
    <property type="entry name" value="TRANSCRIPTION INITIATION FACTOR TFIID SUBUNIT 6"/>
    <property type="match status" value="1"/>
</dbReference>